<dbReference type="EMBL" id="JAVDTF010000003">
    <property type="protein sequence ID" value="MDR6784594.1"/>
    <property type="molecule type" value="Genomic_DNA"/>
</dbReference>
<accession>A0ACC6KZA8</accession>
<comment type="caution">
    <text evidence="1">The sequence shown here is derived from an EMBL/GenBank/DDBJ whole genome shotgun (WGS) entry which is preliminary data.</text>
</comment>
<organism evidence="1 2">
    <name type="scientific">Pedobacter africanus</name>
    <dbReference type="NCBI Taxonomy" id="151894"/>
    <lineage>
        <taxon>Bacteria</taxon>
        <taxon>Pseudomonadati</taxon>
        <taxon>Bacteroidota</taxon>
        <taxon>Sphingobacteriia</taxon>
        <taxon>Sphingobacteriales</taxon>
        <taxon>Sphingobacteriaceae</taxon>
        <taxon>Pedobacter</taxon>
    </lineage>
</organism>
<evidence type="ECO:0000313" key="2">
    <source>
        <dbReference type="Proteomes" id="UP001246858"/>
    </source>
</evidence>
<reference evidence="1" key="1">
    <citation type="submission" date="2023-07" db="EMBL/GenBank/DDBJ databases">
        <title>Sorghum-associated microbial communities from plants grown in Nebraska, USA.</title>
        <authorList>
            <person name="Schachtman D."/>
        </authorList>
    </citation>
    <scope>NUCLEOTIDE SEQUENCE</scope>
    <source>
        <strain evidence="1">2697</strain>
    </source>
</reference>
<name>A0ACC6KZA8_9SPHI</name>
<dbReference type="Proteomes" id="UP001246858">
    <property type="component" value="Unassembled WGS sequence"/>
</dbReference>
<keyword evidence="2" id="KW-1185">Reference proteome</keyword>
<proteinExistence type="predicted"/>
<gene>
    <name evidence="1" type="ORF">J2X78_003168</name>
</gene>
<sequence>MKNLSLKGLVKMPFVKKTEPYLVIVILILVWFTAPNFMEATAGRIDPSIWLLVLLAMISFLLMLALCWWLLKRIWVFMGLPRLDDVVLQFNSLSKWEQLKFVLCLFALLLLAAVGALVAVL</sequence>
<evidence type="ECO:0000313" key="1">
    <source>
        <dbReference type="EMBL" id="MDR6784594.1"/>
    </source>
</evidence>
<protein>
    <submittedName>
        <fullName evidence="1">Uncharacterized protein</fullName>
    </submittedName>
</protein>